<dbReference type="EMBL" id="BSOS01000067">
    <property type="protein sequence ID" value="GLR67723.1"/>
    <property type="molecule type" value="Genomic_DNA"/>
</dbReference>
<comment type="similarity">
    <text evidence="1">Belongs to the bacterial AtpI family.</text>
</comment>
<keyword evidence="5" id="KW-1185">Reference proteome</keyword>
<keyword evidence="1" id="KW-0406">Ion transport</keyword>
<accession>A0ABQ6A8U4</accession>
<comment type="caution">
    <text evidence="4">The sequence shown here is derived from an EMBL/GenBank/DDBJ whole genome shotgun (WGS) entry which is preliminary data.</text>
</comment>
<keyword evidence="3" id="KW-0812">Transmembrane</keyword>
<comment type="function">
    <text evidence="1">A possible function for this protein is to guide the assembly of the membrane sector of the ATPase enzyme complex.</text>
</comment>
<dbReference type="InterPro" id="IPR032820">
    <property type="entry name" value="ATPase_put"/>
</dbReference>
<feature type="region of interest" description="Disordered" evidence="2">
    <location>
        <begin position="1"/>
        <end position="34"/>
    </location>
</feature>
<keyword evidence="1 3" id="KW-0472">Membrane</keyword>
<keyword evidence="1" id="KW-0813">Transport</keyword>
<protein>
    <recommendedName>
        <fullName evidence="1">ATP synthase protein I</fullName>
    </recommendedName>
</protein>
<evidence type="ECO:0000256" key="2">
    <source>
        <dbReference type="SAM" id="MobiDB-lite"/>
    </source>
</evidence>
<organism evidence="4 5">
    <name type="scientific">Acidocella aquatica</name>
    <dbReference type="NCBI Taxonomy" id="1922313"/>
    <lineage>
        <taxon>Bacteria</taxon>
        <taxon>Pseudomonadati</taxon>
        <taxon>Pseudomonadota</taxon>
        <taxon>Alphaproteobacteria</taxon>
        <taxon>Acetobacterales</taxon>
        <taxon>Acidocellaceae</taxon>
        <taxon>Acidocella</taxon>
    </lineage>
</organism>
<dbReference type="RefSeq" id="WP_284258470.1">
    <property type="nucleotide sequence ID" value="NZ_BSOS01000067.1"/>
</dbReference>
<sequence>MNNGRDKETFEQRLAAAQAAAKGRTKRDPAQSGAGAASQAVNFAMRLGVELVAAMVIAVVIGWGLDRLFHTKPWLMLVMVPVGMAAGLRNLVRAAGKTDGGRDKK</sequence>
<feature type="compositionally biased region" description="Basic and acidic residues" evidence="2">
    <location>
        <begin position="1"/>
        <end position="11"/>
    </location>
</feature>
<dbReference type="PIRSF" id="PIRSF032126">
    <property type="entry name" value="F0F1_ATP_synthase_subunit_I"/>
    <property type="match status" value="1"/>
</dbReference>
<feature type="transmembrane region" description="Helical" evidence="3">
    <location>
        <begin position="47"/>
        <end position="65"/>
    </location>
</feature>
<gene>
    <name evidence="4" type="ORF">GCM10010909_24040</name>
</gene>
<dbReference type="Proteomes" id="UP001156641">
    <property type="component" value="Unassembled WGS sequence"/>
</dbReference>
<evidence type="ECO:0000256" key="1">
    <source>
        <dbReference type="PIRNR" id="PIRNR032126"/>
    </source>
</evidence>
<proteinExistence type="inferred from homology"/>
<dbReference type="Pfam" id="PF09527">
    <property type="entry name" value="ATPase_gene1"/>
    <property type="match status" value="1"/>
</dbReference>
<evidence type="ECO:0000313" key="4">
    <source>
        <dbReference type="EMBL" id="GLR67723.1"/>
    </source>
</evidence>
<keyword evidence="3" id="KW-1133">Transmembrane helix</keyword>
<name>A0ABQ6A8U4_9PROT</name>
<feature type="transmembrane region" description="Helical" evidence="3">
    <location>
        <begin position="71"/>
        <end position="92"/>
    </location>
</feature>
<reference evidence="5" key="1">
    <citation type="journal article" date="2019" name="Int. J. Syst. Evol. Microbiol.">
        <title>The Global Catalogue of Microorganisms (GCM) 10K type strain sequencing project: providing services to taxonomists for standard genome sequencing and annotation.</title>
        <authorList>
            <consortium name="The Broad Institute Genomics Platform"/>
            <consortium name="The Broad Institute Genome Sequencing Center for Infectious Disease"/>
            <person name="Wu L."/>
            <person name="Ma J."/>
        </authorList>
    </citation>
    <scope>NUCLEOTIDE SEQUENCE [LARGE SCALE GENOMIC DNA]</scope>
    <source>
        <strain evidence="5">NBRC 112502</strain>
    </source>
</reference>
<keyword evidence="1" id="KW-0375">Hydrogen ion transport</keyword>
<dbReference type="InterPro" id="IPR016989">
    <property type="entry name" value="Atp1_alphaprobac"/>
</dbReference>
<evidence type="ECO:0000313" key="5">
    <source>
        <dbReference type="Proteomes" id="UP001156641"/>
    </source>
</evidence>
<evidence type="ECO:0000256" key="3">
    <source>
        <dbReference type="SAM" id="Phobius"/>
    </source>
</evidence>